<dbReference type="AlphaFoldDB" id="A0A5J4SCC7"/>
<reference evidence="2" key="1">
    <citation type="submission" date="2019-03" db="EMBL/GenBank/DDBJ databases">
        <title>Single cell metagenomics reveals metabolic interactions within the superorganism composed of flagellate Streblomastix strix and complex community of Bacteroidetes bacteria on its surface.</title>
        <authorList>
            <person name="Treitli S.C."/>
            <person name="Kolisko M."/>
            <person name="Husnik F."/>
            <person name="Keeling P."/>
            <person name="Hampl V."/>
        </authorList>
    </citation>
    <scope>NUCLEOTIDE SEQUENCE</scope>
    <source>
        <strain evidence="2">STM</strain>
    </source>
</reference>
<sequence>MNALNENEKDAIAGVLRERIGKSSQNKVAAQLSGVSLATVNHIARGNYKNISDEMFRSIAVQLTPKAADEWQYVETYCYKEMVTTFDDAKKYRIKRWIVGEAGCGKSTSADIYAREHRNVFVILCDEDMKKGDFVREIAKKMGIKTAGLRIREVLDTCMENLIQMESPLLVFDEGDKLNDNVFHYFINIYNRLEDKCGIVFMSTDYIKHRMQTGLRYNKKGYNELHSRIGRKFFELKEVSRKDVFDICRANGLENEEDILELIGEIIAESSKKTTGSYDLRSVKDIVHRIKRLKRA</sequence>
<gene>
    <name evidence="2" type="ORF">EZS27_009181</name>
</gene>
<dbReference type="EMBL" id="SNRY01000287">
    <property type="protein sequence ID" value="KAA6343115.1"/>
    <property type="molecule type" value="Genomic_DNA"/>
</dbReference>
<accession>A0A5J4SCC7</accession>
<evidence type="ECO:0000313" key="2">
    <source>
        <dbReference type="EMBL" id="KAA6343115.1"/>
    </source>
</evidence>
<dbReference type="InterPro" id="IPR027417">
    <property type="entry name" value="P-loop_NTPase"/>
</dbReference>
<feature type="domain" description="ORC1/DEAH AAA+ ATPase" evidence="1">
    <location>
        <begin position="98"/>
        <end position="210"/>
    </location>
</feature>
<proteinExistence type="predicted"/>
<comment type="caution">
    <text evidence="2">The sequence shown here is derived from an EMBL/GenBank/DDBJ whole genome shotgun (WGS) entry which is preliminary data.</text>
</comment>
<dbReference type="PANTHER" id="PTHR35894">
    <property type="entry name" value="GENERAL SECRETION PATHWAY PROTEIN A-RELATED"/>
    <property type="match status" value="1"/>
</dbReference>
<dbReference type="InterPro" id="IPR049945">
    <property type="entry name" value="AAA_22"/>
</dbReference>
<name>A0A5J4SCC7_9ZZZZ</name>
<dbReference type="Pfam" id="PF13401">
    <property type="entry name" value="AAA_22"/>
    <property type="match status" value="1"/>
</dbReference>
<dbReference type="PANTHER" id="PTHR35894:SF5">
    <property type="entry name" value="MU-LIKE PROPHAGE FLUMU DNA TRANSPOSITION PROTEIN B"/>
    <property type="match status" value="1"/>
</dbReference>
<dbReference type="InterPro" id="IPR052026">
    <property type="entry name" value="ExeA_AAA_ATPase_DNA-bind"/>
</dbReference>
<dbReference type="SUPFAM" id="SSF52540">
    <property type="entry name" value="P-loop containing nucleoside triphosphate hydrolases"/>
    <property type="match status" value="1"/>
</dbReference>
<protein>
    <recommendedName>
        <fullName evidence="1">ORC1/DEAH AAA+ ATPase domain-containing protein</fullName>
    </recommendedName>
</protein>
<dbReference type="Gene3D" id="3.40.50.300">
    <property type="entry name" value="P-loop containing nucleotide triphosphate hydrolases"/>
    <property type="match status" value="1"/>
</dbReference>
<organism evidence="2">
    <name type="scientific">termite gut metagenome</name>
    <dbReference type="NCBI Taxonomy" id="433724"/>
    <lineage>
        <taxon>unclassified sequences</taxon>
        <taxon>metagenomes</taxon>
        <taxon>organismal metagenomes</taxon>
    </lineage>
</organism>
<evidence type="ECO:0000259" key="1">
    <source>
        <dbReference type="Pfam" id="PF13401"/>
    </source>
</evidence>
<dbReference type="GO" id="GO:0016887">
    <property type="term" value="F:ATP hydrolysis activity"/>
    <property type="evidence" value="ECO:0007669"/>
    <property type="project" value="InterPro"/>
</dbReference>